<comment type="similarity">
    <text evidence="2">Belongs to the mitochondrion-specific ribosomal protein mL40 family.</text>
</comment>
<proteinExistence type="inferred from homology"/>
<sequence>MLQSRIISSLSSCSNALQCCRTLHVSLVVNHNPGLKKKSKVAVDPKKLQRQKERQEAKLRKQVIQPPMDPDSIPDPLWFNEDRQRPKLQLSEEETEQRVLLQKNWSKYQMRKHVDDLRLMRNKLKCRNDALRELKKESEFLYNEALKVDKVNFPITLKGPMETPPLADYLPPDFVDEK</sequence>
<evidence type="ECO:0000256" key="2">
    <source>
        <dbReference type="ARBA" id="ARBA00009360"/>
    </source>
</evidence>
<evidence type="ECO:0000256" key="1">
    <source>
        <dbReference type="ARBA" id="ARBA00004173"/>
    </source>
</evidence>
<dbReference type="Proteomes" id="UP000594262">
    <property type="component" value="Unplaced"/>
</dbReference>
<evidence type="ECO:0000256" key="7">
    <source>
        <dbReference type="ARBA" id="ARBA00035192"/>
    </source>
</evidence>
<evidence type="ECO:0000256" key="3">
    <source>
        <dbReference type="ARBA" id="ARBA00022946"/>
    </source>
</evidence>
<protein>
    <recommendedName>
        <fullName evidence="7">Large ribosomal subunit protein mL40</fullName>
    </recommendedName>
    <alternativeName>
        <fullName evidence="8">39S ribosomal protein L40, mitochondrial</fullName>
    </alternativeName>
</protein>
<dbReference type="GO" id="GO:0005762">
    <property type="term" value="C:mitochondrial large ribosomal subunit"/>
    <property type="evidence" value="ECO:0007669"/>
    <property type="project" value="InterPro"/>
</dbReference>
<dbReference type="OrthoDB" id="5977625at2759"/>
<evidence type="ECO:0000313" key="10">
    <source>
        <dbReference type="EnsemblMetazoa" id="CLYHEMP017657.1"/>
    </source>
</evidence>
<keyword evidence="6" id="KW-0687">Ribonucleoprotein</keyword>
<keyword evidence="3" id="KW-0809">Transit peptide</keyword>
<dbReference type="GeneID" id="136806602"/>
<dbReference type="PANTHER" id="PTHR13359:SF2">
    <property type="entry name" value="LARGE RIBOSOMAL SUBUNIT PROTEIN ML40"/>
    <property type="match status" value="1"/>
</dbReference>
<dbReference type="InterPro" id="IPR039145">
    <property type="entry name" value="Ribosomal_mL40_metazoa/plant"/>
</dbReference>
<keyword evidence="11" id="KW-1185">Reference proteome</keyword>
<dbReference type="RefSeq" id="XP_066919296.1">
    <property type="nucleotide sequence ID" value="XM_067063195.1"/>
</dbReference>
<evidence type="ECO:0000256" key="8">
    <source>
        <dbReference type="ARBA" id="ARBA00083752"/>
    </source>
</evidence>
<evidence type="ECO:0000256" key="6">
    <source>
        <dbReference type="ARBA" id="ARBA00023274"/>
    </source>
</evidence>
<accession>A0A7M6DNB9</accession>
<evidence type="ECO:0000313" key="11">
    <source>
        <dbReference type="Proteomes" id="UP000594262"/>
    </source>
</evidence>
<name>A0A7M6DNB9_9CNID</name>
<keyword evidence="4" id="KW-0689">Ribosomal protein</keyword>
<feature type="compositionally biased region" description="Basic and acidic residues" evidence="9">
    <location>
        <begin position="41"/>
        <end position="59"/>
    </location>
</feature>
<dbReference type="FunFam" id="6.10.250.3440:FF:000001">
    <property type="entry name" value="Mitochondrial ribosomal protein L40"/>
    <property type="match status" value="1"/>
</dbReference>
<comment type="subcellular location">
    <subcellularLocation>
        <location evidence="1">Mitochondrion</location>
    </subcellularLocation>
</comment>
<evidence type="ECO:0000256" key="5">
    <source>
        <dbReference type="ARBA" id="ARBA00023128"/>
    </source>
</evidence>
<evidence type="ECO:0000256" key="4">
    <source>
        <dbReference type="ARBA" id="ARBA00022980"/>
    </source>
</evidence>
<keyword evidence="5" id="KW-0496">Mitochondrion</keyword>
<dbReference type="Pfam" id="PF09812">
    <property type="entry name" value="MRP-L28"/>
    <property type="match status" value="1"/>
</dbReference>
<organism evidence="10 11">
    <name type="scientific">Clytia hemisphaerica</name>
    <dbReference type="NCBI Taxonomy" id="252671"/>
    <lineage>
        <taxon>Eukaryota</taxon>
        <taxon>Metazoa</taxon>
        <taxon>Cnidaria</taxon>
        <taxon>Hydrozoa</taxon>
        <taxon>Hydroidolina</taxon>
        <taxon>Leptothecata</taxon>
        <taxon>Obeliida</taxon>
        <taxon>Clytiidae</taxon>
        <taxon>Clytia</taxon>
    </lineage>
</organism>
<dbReference type="Gene3D" id="6.10.250.3440">
    <property type="match status" value="1"/>
</dbReference>
<dbReference type="AlphaFoldDB" id="A0A7M6DNB9"/>
<dbReference type="PANTHER" id="PTHR13359">
    <property type="entry name" value="39S RIBOSOMAL PROTEIN L40, MITOCHONDRIAL"/>
    <property type="match status" value="1"/>
</dbReference>
<dbReference type="InterPro" id="IPR019192">
    <property type="entry name" value="Ribosomal_mL40"/>
</dbReference>
<dbReference type="EnsemblMetazoa" id="CLYHEMT017657.1">
    <property type="protein sequence ID" value="CLYHEMP017657.1"/>
    <property type="gene ID" value="CLYHEMG017657"/>
</dbReference>
<reference evidence="10" key="1">
    <citation type="submission" date="2021-01" db="UniProtKB">
        <authorList>
            <consortium name="EnsemblMetazoa"/>
        </authorList>
    </citation>
    <scope>IDENTIFICATION</scope>
</reference>
<feature type="region of interest" description="Disordered" evidence="9">
    <location>
        <begin position="38"/>
        <end position="79"/>
    </location>
</feature>
<evidence type="ECO:0000256" key="9">
    <source>
        <dbReference type="SAM" id="MobiDB-lite"/>
    </source>
</evidence>